<organism evidence="4">
    <name type="scientific">Weissella paramesenteroides</name>
    <name type="common">Leuconostoc paramesenteroides</name>
    <dbReference type="NCBI Taxonomy" id="1249"/>
    <lineage>
        <taxon>Bacteria</taxon>
        <taxon>Bacillati</taxon>
        <taxon>Bacillota</taxon>
        <taxon>Bacilli</taxon>
        <taxon>Lactobacillales</taxon>
        <taxon>Lactobacillaceae</taxon>
        <taxon>Weissella</taxon>
    </lineage>
</organism>
<dbReference type="Pfam" id="PF00248">
    <property type="entry name" value="Aldo_ket_red"/>
    <property type="match status" value="1"/>
</dbReference>
<evidence type="ECO:0000256" key="2">
    <source>
        <dbReference type="PIRSR" id="PIRSR000097-3"/>
    </source>
</evidence>
<dbReference type="InterPro" id="IPR020471">
    <property type="entry name" value="AKR"/>
</dbReference>
<dbReference type="AlphaFoldDB" id="Q5MPN4"/>
<dbReference type="PROSITE" id="PS00062">
    <property type="entry name" value="ALDOKETO_REDUCTASE_2"/>
    <property type="match status" value="1"/>
</dbReference>
<feature type="binding site" evidence="1">
    <location>
        <position position="50"/>
    </location>
    <ligand>
        <name>substrate</name>
    </ligand>
</feature>
<reference evidence="4" key="1">
    <citation type="journal article" date="2004" name="Microbiology">
        <title>Physical and genetic map of the Weissella paramesenteroides DSMZ 20288T chromosome and characterization of different rrn operons by ITS analysis.</title>
        <authorList>
            <person name="Chelo I.M."/>
            <person name="Ze-Ze L."/>
            <person name="Chambel L."/>
            <person name="Tenreiro R."/>
        </authorList>
    </citation>
    <scope>NUCLEOTIDE SEQUENCE</scope>
</reference>
<dbReference type="PRINTS" id="PR00069">
    <property type="entry name" value="ALDKETRDTASE"/>
</dbReference>
<dbReference type="PIRSF" id="PIRSF000097">
    <property type="entry name" value="AKR"/>
    <property type="match status" value="1"/>
</dbReference>
<dbReference type="PANTHER" id="PTHR43827:SF13">
    <property type="entry name" value="ALDO_KETO REDUCTASE FAMILY PROTEIN"/>
    <property type="match status" value="1"/>
</dbReference>
<evidence type="ECO:0000259" key="3">
    <source>
        <dbReference type="Pfam" id="PF00248"/>
    </source>
</evidence>
<dbReference type="Gene3D" id="3.20.20.100">
    <property type="entry name" value="NADP-dependent oxidoreductase domain"/>
    <property type="match status" value="1"/>
</dbReference>
<proteinExistence type="predicted"/>
<dbReference type="GO" id="GO:0016491">
    <property type="term" value="F:oxidoreductase activity"/>
    <property type="evidence" value="ECO:0007669"/>
    <property type="project" value="InterPro"/>
</dbReference>
<dbReference type="CDD" id="cd19071">
    <property type="entry name" value="AKR_AKR1-5-like"/>
    <property type="match status" value="1"/>
</dbReference>
<dbReference type="SUPFAM" id="SSF51430">
    <property type="entry name" value="NAD(P)-linked oxidoreductase"/>
    <property type="match status" value="1"/>
</dbReference>
<dbReference type="PANTHER" id="PTHR43827">
    <property type="entry name" value="2,5-DIKETO-D-GLUCONIC ACID REDUCTASE"/>
    <property type="match status" value="1"/>
</dbReference>
<feature type="site" description="Lowers pKa of active site Tyr" evidence="2">
    <location>
        <position position="17"/>
    </location>
</feature>
<dbReference type="InterPro" id="IPR036812">
    <property type="entry name" value="NAD(P)_OxRdtase_dom_sf"/>
</dbReference>
<dbReference type="EMBL" id="AY661803">
    <property type="protein sequence ID" value="AAV48976.1"/>
    <property type="molecule type" value="Genomic_DNA"/>
</dbReference>
<dbReference type="InterPro" id="IPR023210">
    <property type="entry name" value="NADP_OxRdtase_dom"/>
</dbReference>
<name>Q5MPN4_WEIPA</name>
<dbReference type="KEGG" id="wpa:CO680_03900"/>
<protein>
    <submittedName>
        <fullName evidence="4">Hypothetical aldo-keto reductase</fullName>
    </submittedName>
</protein>
<evidence type="ECO:0000256" key="1">
    <source>
        <dbReference type="PIRSR" id="PIRSR000097-2"/>
    </source>
</evidence>
<accession>Q5MPN4</accession>
<evidence type="ECO:0000313" key="4">
    <source>
        <dbReference type="EMBL" id="AAV48976.1"/>
    </source>
</evidence>
<sequence>MLKATGISRENLFVTTKIQVEFKDYQTAKKSIDESLQRLNLNYLDLLLIHSPEPWVEFHNKENHYFEENIEVWRAMEEAVNNGKVRSIGVSNFKKADLNNILEHSTIKPVVNQLLIHIGNTDFGLLEQAQQNNVLVEAYSPVAHGEILQNPEIKQMADKYQISIPQLAIRYCLELGTLPLPKSQTLSHVANNADVDFEISKQDLEELKKLPQINSYGDSSSFPVFSGK</sequence>
<feature type="domain" description="NADP-dependent oxidoreductase" evidence="3">
    <location>
        <begin position="7"/>
        <end position="210"/>
    </location>
</feature>
<dbReference type="InterPro" id="IPR018170">
    <property type="entry name" value="Aldo/ket_reductase_CS"/>
</dbReference>